<gene>
    <name evidence="1" type="ORF">C7453_102155</name>
</gene>
<sequence length="40" mass="4036">MIGEGLGAVAADNRVGSVRSGTIQSYPCRLIGGEQTAGRS</sequence>
<dbReference type="EMBL" id="QQAW01000002">
    <property type="protein sequence ID" value="RDI39368.1"/>
    <property type="molecule type" value="Genomic_DNA"/>
</dbReference>
<protein>
    <submittedName>
        <fullName evidence="1">Uncharacterized protein</fullName>
    </submittedName>
</protein>
<organism evidence="1 2">
    <name type="scientific">Gluconacetobacter liquefaciens</name>
    <name type="common">Acetobacter liquefaciens</name>
    <dbReference type="NCBI Taxonomy" id="89584"/>
    <lineage>
        <taxon>Bacteria</taxon>
        <taxon>Pseudomonadati</taxon>
        <taxon>Pseudomonadota</taxon>
        <taxon>Alphaproteobacteria</taxon>
        <taxon>Acetobacterales</taxon>
        <taxon>Acetobacteraceae</taxon>
        <taxon>Gluconacetobacter</taxon>
    </lineage>
</organism>
<name>A0A370G6C8_GLULI</name>
<dbReference type="AlphaFoldDB" id="A0A370G6C8"/>
<reference evidence="1 2" key="1">
    <citation type="submission" date="2018-07" db="EMBL/GenBank/DDBJ databases">
        <title>Genomic Encyclopedia of Type Strains, Phase IV (KMG-IV): sequencing the most valuable type-strain genomes for metagenomic binning, comparative biology and taxonomic classification.</title>
        <authorList>
            <person name="Goeker M."/>
        </authorList>
    </citation>
    <scope>NUCLEOTIDE SEQUENCE [LARGE SCALE GENOMIC DNA]</scope>
    <source>
        <strain evidence="1 2">DSM 5603</strain>
    </source>
</reference>
<proteinExistence type="predicted"/>
<comment type="caution">
    <text evidence="1">The sequence shown here is derived from an EMBL/GenBank/DDBJ whole genome shotgun (WGS) entry which is preliminary data.</text>
</comment>
<accession>A0A370G6C8</accession>
<keyword evidence="2" id="KW-1185">Reference proteome</keyword>
<evidence type="ECO:0000313" key="2">
    <source>
        <dbReference type="Proteomes" id="UP000254958"/>
    </source>
</evidence>
<evidence type="ECO:0000313" key="1">
    <source>
        <dbReference type="EMBL" id="RDI39368.1"/>
    </source>
</evidence>
<dbReference type="Proteomes" id="UP000254958">
    <property type="component" value="Unassembled WGS sequence"/>
</dbReference>